<dbReference type="CDD" id="cd00093">
    <property type="entry name" value="HTH_XRE"/>
    <property type="match status" value="1"/>
</dbReference>
<feature type="region of interest" description="Disordered" evidence="1">
    <location>
        <begin position="53"/>
        <end position="76"/>
    </location>
</feature>
<keyword evidence="4" id="KW-1185">Reference proteome</keyword>
<dbReference type="OrthoDB" id="5957380at2"/>
<dbReference type="Gene3D" id="1.10.260.40">
    <property type="entry name" value="lambda repressor-like DNA-binding domains"/>
    <property type="match status" value="1"/>
</dbReference>
<dbReference type="InterPro" id="IPR010982">
    <property type="entry name" value="Lambda_DNA-bd_dom_sf"/>
</dbReference>
<dbReference type="SUPFAM" id="SSF47413">
    <property type="entry name" value="lambda repressor-like DNA-binding domains"/>
    <property type="match status" value="1"/>
</dbReference>
<dbReference type="PROSITE" id="PS50943">
    <property type="entry name" value="HTH_CROC1"/>
    <property type="match status" value="1"/>
</dbReference>
<dbReference type="GO" id="GO:0003677">
    <property type="term" value="F:DNA binding"/>
    <property type="evidence" value="ECO:0007669"/>
    <property type="project" value="InterPro"/>
</dbReference>
<dbReference type="Pfam" id="PF13560">
    <property type="entry name" value="HTH_31"/>
    <property type="match status" value="1"/>
</dbReference>
<feature type="domain" description="HTH cro/C1-type" evidence="2">
    <location>
        <begin position="85"/>
        <end position="131"/>
    </location>
</feature>
<name>A0A3S0HG53_9BURK</name>
<dbReference type="SMART" id="SM00530">
    <property type="entry name" value="HTH_XRE"/>
    <property type="match status" value="1"/>
</dbReference>
<sequence length="148" mass="16165">MTNISQIFKSEISRVARKEVRQEIEGLRKASAQHRGAIAALRREVAELQRQLGRLNKAAGKPPSQEGAEDGADQRVARRFSPTRLASHRTKLGLSAAHYGQLVGVSGQTIFHWEQGKARPRAAQLEAIAAVRGIGKREAEERLVAAGL</sequence>
<accession>A0A3S0HG53</accession>
<protein>
    <submittedName>
        <fullName evidence="3">XRE family transcriptional regulator</fullName>
    </submittedName>
</protein>
<evidence type="ECO:0000313" key="3">
    <source>
        <dbReference type="EMBL" id="RTQ35538.1"/>
    </source>
</evidence>
<proteinExistence type="predicted"/>
<dbReference type="RefSeq" id="WP_126470804.1">
    <property type="nucleotide sequence ID" value="NZ_RXOE01000002.1"/>
</dbReference>
<dbReference type="AlphaFoldDB" id="A0A3S0HG53"/>
<evidence type="ECO:0000259" key="2">
    <source>
        <dbReference type="PROSITE" id="PS50943"/>
    </source>
</evidence>
<comment type="caution">
    <text evidence="3">The sequence shown here is derived from an EMBL/GenBank/DDBJ whole genome shotgun (WGS) entry which is preliminary data.</text>
</comment>
<dbReference type="Proteomes" id="UP000267418">
    <property type="component" value="Unassembled WGS sequence"/>
</dbReference>
<dbReference type="EMBL" id="RXOE01000002">
    <property type="protein sequence ID" value="RTQ35538.1"/>
    <property type="molecule type" value="Genomic_DNA"/>
</dbReference>
<evidence type="ECO:0000313" key="4">
    <source>
        <dbReference type="Proteomes" id="UP000267418"/>
    </source>
</evidence>
<evidence type="ECO:0000256" key="1">
    <source>
        <dbReference type="SAM" id="MobiDB-lite"/>
    </source>
</evidence>
<dbReference type="InterPro" id="IPR001387">
    <property type="entry name" value="Cro/C1-type_HTH"/>
</dbReference>
<reference evidence="3 4" key="1">
    <citation type="submission" date="2018-12" db="EMBL/GenBank/DDBJ databases">
        <title>The genome of Variovorax gossypii DSM 100435.</title>
        <authorList>
            <person name="Gao J."/>
            <person name="Sun J."/>
        </authorList>
    </citation>
    <scope>NUCLEOTIDE SEQUENCE [LARGE SCALE GENOMIC DNA]</scope>
    <source>
        <strain evidence="3 4">DSM 100435</strain>
    </source>
</reference>
<gene>
    <name evidence="3" type="ORF">EJP69_14365</name>
</gene>
<organism evidence="3 4">
    <name type="scientific">Variovorax gossypii</name>
    <dbReference type="NCBI Taxonomy" id="1679495"/>
    <lineage>
        <taxon>Bacteria</taxon>
        <taxon>Pseudomonadati</taxon>
        <taxon>Pseudomonadota</taxon>
        <taxon>Betaproteobacteria</taxon>
        <taxon>Burkholderiales</taxon>
        <taxon>Comamonadaceae</taxon>
        <taxon>Variovorax</taxon>
    </lineage>
</organism>